<name>A0A899FQ17_9ASCO</name>
<evidence type="ECO:0000256" key="9">
    <source>
        <dbReference type="RuleBase" id="RU367150"/>
    </source>
</evidence>
<gene>
    <name evidence="12" type="ORF">MERGE_003177</name>
</gene>
<evidence type="ECO:0000256" key="10">
    <source>
        <dbReference type="SAM" id="Coils"/>
    </source>
</evidence>
<keyword evidence="8 9" id="KW-0137">Centromere</keyword>
<keyword evidence="6 10" id="KW-0175">Coiled coil</keyword>
<dbReference type="GO" id="GO:0031262">
    <property type="term" value="C:Ndc80 complex"/>
    <property type="evidence" value="ECO:0007669"/>
    <property type="project" value="InterPro"/>
</dbReference>
<keyword evidence="4 9" id="KW-0498">Mitosis</keyword>
<dbReference type="Proteomes" id="UP000663699">
    <property type="component" value="Chromosome 9"/>
</dbReference>
<reference evidence="12" key="1">
    <citation type="submission" date="2020-06" db="EMBL/GenBank/DDBJ databases">
        <title>Genomes of multiple members of Pneumocystis genus reveal paths to human pathogen Pneumocystis jirovecii.</title>
        <authorList>
            <person name="Cisse O.H."/>
            <person name="Ma L."/>
            <person name="Dekker J."/>
            <person name="Khil P."/>
            <person name="Jo J."/>
            <person name="Brenchley J."/>
            <person name="Blair R."/>
            <person name="Pahar B."/>
            <person name="Chabe M."/>
            <person name="Van Rompay K.A."/>
            <person name="Keesler R."/>
            <person name="Sukura A."/>
            <person name="Hirsch V."/>
            <person name="Kutty G."/>
            <person name="Liu Y."/>
            <person name="Peng L."/>
            <person name="Chen J."/>
            <person name="Song J."/>
            <person name="Weissenbacher-Lang C."/>
            <person name="Xu J."/>
            <person name="Upham N.S."/>
            <person name="Stajich J.E."/>
            <person name="Cuomo C.A."/>
            <person name="Cushion M.T."/>
            <person name="Kovacs J.A."/>
        </authorList>
    </citation>
    <scope>NUCLEOTIDE SEQUENCE</scope>
    <source>
        <strain evidence="12">2A</strain>
    </source>
</reference>
<evidence type="ECO:0000256" key="6">
    <source>
        <dbReference type="ARBA" id="ARBA00023054"/>
    </source>
</evidence>
<evidence type="ECO:0000256" key="8">
    <source>
        <dbReference type="ARBA" id="ARBA00023328"/>
    </source>
</evidence>
<dbReference type="GO" id="GO:0051301">
    <property type="term" value="P:cell division"/>
    <property type="evidence" value="ECO:0007669"/>
    <property type="project" value="UniProtKB-UniRule"/>
</dbReference>
<dbReference type="InterPro" id="IPR013255">
    <property type="entry name" value="Spc25_C"/>
</dbReference>
<comment type="similarity">
    <text evidence="1 9">Belongs to the SPC25 family.</text>
</comment>
<dbReference type="GO" id="GO:0005634">
    <property type="term" value="C:nucleus"/>
    <property type="evidence" value="ECO:0007669"/>
    <property type="project" value="UniProtKB-SubCell"/>
</dbReference>
<proteinExistence type="inferred from homology"/>
<dbReference type="PANTHER" id="PTHR14281:SF0">
    <property type="entry name" value="KINETOCHORE PROTEIN SPC25"/>
    <property type="match status" value="1"/>
</dbReference>
<evidence type="ECO:0000256" key="4">
    <source>
        <dbReference type="ARBA" id="ARBA00022776"/>
    </source>
</evidence>
<dbReference type="OrthoDB" id="4056921at2759"/>
<feature type="coiled-coil region" evidence="10">
    <location>
        <begin position="67"/>
        <end position="119"/>
    </location>
</feature>
<dbReference type="CDD" id="cd23784">
    <property type="entry name" value="RWD_Spc25"/>
    <property type="match status" value="1"/>
</dbReference>
<evidence type="ECO:0000313" key="13">
    <source>
        <dbReference type="Proteomes" id="UP000663699"/>
    </source>
</evidence>
<dbReference type="GO" id="GO:0007059">
    <property type="term" value="P:chromosome segregation"/>
    <property type="evidence" value="ECO:0007669"/>
    <property type="project" value="InterPro"/>
</dbReference>
<evidence type="ECO:0000313" key="12">
    <source>
        <dbReference type="EMBL" id="QSL66040.1"/>
    </source>
</evidence>
<feature type="domain" description="Chromosome segregation protein Spc25 C-terminal" evidence="11">
    <location>
        <begin position="164"/>
        <end position="233"/>
    </location>
</feature>
<keyword evidence="3 9" id="KW-0132">Cell division</keyword>
<dbReference type="AlphaFoldDB" id="A0A899FQ17"/>
<dbReference type="Pfam" id="PF08234">
    <property type="entry name" value="Spindle_Spc25"/>
    <property type="match status" value="1"/>
</dbReference>
<evidence type="ECO:0000256" key="2">
    <source>
        <dbReference type="ARBA" id="ARBA00022454"/>
    </source>
</evidence>
<dbReference type="FunFam" id="3.30.457.50:FF:000001">
    <property type="entry name" value="Probable kinetochore protein spc25"/>
    <property type="match status" value="1"/>
</dbReference>
<keyword evidence="9" id="KW-0539">Nucleus</keyword>
<dbReference type="EMBL" id="CP054540">
    <property type="protein sequence ID" value="QSL66040.1"/>
    <property type="molecule type" value="Genomic_DNA"/>
</dbReference>
<accession>A0A899FQ17</accession>
<dbReference type="PANTHER" id="PTHR14281">
    <property type="entry name" value="KINETOCHORE PROTEIN SPC25-RELATED"/>
    <property type="match status" value="1"/>
</dbReference>
<keyword evidence="7 9" id="KW-0131">Cell cycle</keyword>
<evidence type="ECO:0000256" key="7">
    <source>
        <dbReference type="ARBA" id="ARBA00023306"/>
    </source>
</evidence>
<keyword evidence="2 9" id="KW-0158">Chromosome</keyword>
<organism evidence="12 13">
    <name type="scientific">Pneumocystis wakefieldiae</name>
    <dbReference type="NCBI Taxonomy" id="38082"/>
    <lineage>
        <taxon>Eukaryota</taxon>
        <taxon>Fungi</taxon>
        <taxon>Dikarya</taxon>
        <taxon>Ascomycota</taxon>
        <taxon>Taphrinomycotina</taxon>
        <taxon>Pneumocystomycetes</taxon>
        <taxon>Pneumocystaceae</taxon>
        <taxon>Pneumocystis</taxon>
    </lineage>
</organism>
<evidence type="ECO:0000259" key="11">
    <source>
        <dbReference type="Pfam" id="PF08234"/>
    </source>
</evidence>
<comment type="subunit">
    <text evidence="9">Component of the NDC80 complex.</text>
</comment>
<evidence type="ECO:0000256" key="1">
    <source>
        <dbReference type="ARBA" id="ARBA00006379"/>
    </source>
</evidence>
<comment type="function">
    <text evidence="9">Acts as a component of the essential kinetochore-associated NDC80 complex, which is required for chromosome segregation and spindle checkpoint activity.</text>
</comment>
<evidence type="ECO:0000256" key="5">
    <source>
        <dbReference type="ARBA" id="ARBA00022838"/>
    </source>
</evidence>
<sequence length="239" mass="28557">MSSAESVSFPINRESSLFSSLPSINSSFDEIKHKMAQFTVKFDRFIMNIRESTLDERNRYLKSIGEDREIQKNLQKQINDLKEIEKKALEAVEKEKQEVIEAERSIAEFKEKKAMMTEKREYLLQQIQDIIRTNMRQMFIKQASKNEPELRFWEEHLAMKIKGVKDDFLKIIFTHIDENDWLKEFYFIINLSKREYEVTECSPSLAMVHEIVSKLNNSRDFFEFLKDMRKAFKKSIQLS</sequence>
<dbReference type="Gene3D" id="3.30.457.50">
    <property type="entry name" value="Chromosome segregation protein Spc25"/>
    <property type="match status" value="1"/>
</dbReference>
<protein>
    <recommendedName>
        <fullName evidence="9">Kinetochore protein SPC25</fullName>
    </recommendedName>
</protein>
<dbReference type="InterPro" id="IPR045143">
    <property type="entry name" value="Spc25"/>
</dbReference>
<evidence type="ECO:0000256" key="3">
    <source>
        <dbReference type="ARBA" id="ARBA00022618"/>
    </source>
</evidence>
<keyword evidence="5 9" id="KW-0995">Kinetochore</keyword>
<keyword evidence="13" id="KW-1185">Reference proteome</keyword>
<comment type="subcellular location">
    <subcellularLocation>
        <location evidence="9">Nucleus</location>
    </subcellularLocation>
    <subcellularLocation>
        <location evidence="9">Chromosome</location>
        <location evidence="9">Centromere</location>
        <location evidence="9">Kinetochore</location>
    </subcellularLocation>
</comment>